<evidence type="ECO:0000256" key="4">
    <source>
        <dbReference type="ARBA" id="ARBA00022452"/>
    </source>
</evidence>
<evidence type="ECO:0000256" key="8">
    <source>
        <dbReference type="ARBA" id="ARBA00023114"/>
    </source>
</evidence>
<gene>
    <name evidence="13" type="ORF">FRZ40_34645</name>
    <name evidence="12" type="ORF">V4C56_00300</name>
</gene>
<keyword evidence="10" id="KW-0998">Cell outer membrane</keyword>
<dbReference type="InterPro" id="IPR033900">
    <property type="entry name" value="Gram_neg_porin_domain"/>
</dbReference>
<evidence type="ECO:0000313" key="12">
    <source>
        <dbReference type="EMBL" id="MEM5338062.1"/>
    </source>
</evidence>
<evidence type="ECO:0000256" key="5">
    <source>
        <dbReference type="ARBA" id="ARBA00022692"/>
    </source>
</evidence>
<dbReference type="EMBL" id="JAZHGA010000001">
    <property type="protein sequence ID" value="MEM5338062.1"/>
    <property type="molecule type" value="Genomic_DNA"/>
</dbReference>
<dbReference type="EMBL" id="VOQS01000005">
    <property type="protein sequence ID" value="TXC79519.1"/>
    <property type="molecule type" value="Genomic_DNA"/>
</dbReference>
<dbReference type="GO" id="GO:0015288">
    <property type="term" value="F:porin activity"/>
    <property type="evidence" value="ECO:0007669"/>
    <property type="project" value="UniProtKB-KW"/>
</dbReference>
<evidence type="ECO:0000313" key="14">
    <source>
        <dbReference type="Proteomes" id="UP000321776"/>
    </source>
</evidence>
<reference evidence="12 15" key="3">
    <citation type="submission" date="2024-01" db="EMBL/GenBank/DDBJ databases">
        <title>The diversity of rhizobia nodulating Mimosa spp. in eleven states of Brazil covering several biomes is determined by host plant, location, and edaphic factors.</title>
        <authorList>
            <person name="Rouws L."/>
            <person name="Barauna A."/>
            <person name="Beukes C."/>
            <person name="De Faria S.M."/>
            <person name="Gross E."/>
            <person name="Dos Reis Junior F.B."/>
            <person name="Simon M."/>
            <person name="Maluk M."/>
            <person name="Odee D.W."/>
            <person name="Kenicer G."/>
            <person name="Young J.P.W."/>
            <person name="Reis V.M."/>
            <person name="Zilli J."/>
            <person name="James E.K."/>
        </authorList>
    </citation>
    <scope>NUCLEOTIDE SEQUENCE [LARGE SCALE GENOMIC DNA]</scope>
    <source>
        <strain evidence="12 15">JPY530</strain>
    </source>
</reference>
<reference evidence="13 14" key="1">
    <citation type="journal article" date="2018" name="Int. J. Syst. Evol. Microbiol.">
        <title>Paraburkholderia azotifigens sp. nov., a nitrogen-fixing bacterium isolated from paddy soil.</title>
        <authorList>
            <person name="Choi G.M."/>
            <person name="Im W.T."/>
        </authorList>
    </citation>
    <scope>NUCLEOTIDE SEQUENCE [LARGE SCALE GENOMIC DNA]</scope>
    <source>
        <strain evidence="13 14">NF 2-5-3</strain>
    </source>
</reference>
<dbReference type="InterPro" id="IPR023614">
    <property type="entry name" value="Porin_dom_sf"/>
</dbReference>
<keyword evidence="3" id="KW-0813">Transport</keyword>
<dbReference type="PANTHER" id="PTHR34501:SF9">
    <property type="entry name" value="MAJOR OUTER MEMBRANE PROTEIN P.IA"/>
    <property type="match status" value="1"/>
</dbReference>
<keyword evidence="6" id="KW-0732">Signal</keyword>
<evidence type="ECO:0000256" key="2">
    <source>
        <dbReference type="ARBA" id="ARBA00011233"/>
    </source>
</evidence>
<evidence type="ECO:0000256" key="1">
    <source>
        <dbReference type="ARBA" id="ARBA00004571"/>
    </source>
</evidence>
<dbReference type="Proteomes" id="UP000321776">
    <property type="component" value="Unassembled WGS sequence"/>
</dbReference>
<keyword evidence="15" id="KW-1185">Reference proteome</keyword>
<proteinExistence type="predicted"/>
<dbReference type="Pfam" id="PF13609">
    <property type="entry name" value="Porin_4"/>
    <property type="match status" value="1"/>
</dbReference>
<protein>
    <submittedName>
        <fullName evidence="13">Porin</fullName>
    </submittedName>
</protein>
<evidence type="ECO:0000256" key="6">
    <source>
        <dbReference type="ARBA" id="ARBA00022729"/>
    </source>
</evidence>
<dbReference type="Proteomes" id="UP001481677">
    <property type="component" value="Unassembled WGS sequence"/>
</dbReference>
<sequence>MRSKWKNRIGLGLGVSTTIGMLATTIGMLATTPVHAQSSVQLYGTVDGGVRHQTNAAAGGGSVTTMNSNGYYSSNKLDFRAKEDLGDGWNAHFLLESGFNLGNGQFDNTTGTEFNRQSFVGIGHKTYGSFDLGRQYTIAHDIIGFYDPYGFHFTPIIPLTVASNGTRNNNDVKYKNNFGPVLLEVDNSFGGVAGDFSSGAARSVGLNYATGPIGIGGVYGHRNLLVGKSYVGDSYYMVGASYQLGPVRLSGGFMSEDQENQGAPHTVTNNGFGGIAWTVTPYLVFRGAYYQTNVSTDKSGRRGLSVLSLAYLLSKRTTLYAEGDYTSYRHAVVSTLNPAGASSQTAVTVGINHLF</sequence>
<accession>A0A5C6V318</accession>
<dbReference type="InterPro" id="IPR050298">
    <property type="entry name" value="Gram-neg_bact_OMP"/>
</dbReference>
<reference evidence="13" key="2">
    <citation type="submission" date="2019-08" db="EMBL/GenBank/DDBJ databases">
        <authorList>
            <person name="Im W.-T."/>
        </authorList>
    </citation>
    <scope>NUCLEOTIDE SEQUENCE</scope>
    <source>
        <strain evidence="13">NF 2-5-3</strain>
    </source>
</reference>
<comment type="subunit">
    <text evidence="2">Homotrimer.</text>
</comment>
<feature type="domain" description="Porin" evidence="11">
    <location>
        <begin position="23"/>
        <end position="330"/>
    </location>
</feature>
<evidence type="ECO:0000256" key="7">
    <source>
        <dbReference type="ARBA" id="ARBA00023065"/>
    </source>
</evidence>
<organism evidence="13 14">
    <name type="scientific">Paraburkholderia azotifigens</name>
    <dbReference type="NCBI Taxonomy" id="2057004"/>
    <lineage>
        <taxon>Bacteria</taxon>
        <taxon>Pseudomonadati</taxon>
        <taxon>Pseudomonadota</taxon>
        <taxon>Betaproteobacteria</taxon>
        <taxon>Burkholderiales</taxon>
        <taxon>Burkholderiaceae</taxon>
        <taxon>Paraburkholderia</taxon>
    </lineage>
</organism>
<dbReference type="RefSeq" id="WP_147237204.1">
    <property type="nucleotide sequence ID" value="NZ_JAZHFZ010000001.1"/>
</dbReference>
<evidence type="ECO:0000256" key="3">
    <source>
        <dbReference type="ARBA" id="ARBA00022448"/>
    </source>
</evidence>
<evidence type="ECO:0000313" key="15">
    <source>
        <dbReference type="Proteomes" id="UP001481677"/>
    </source>
</evidence>
<keyword evidence="9" id="KW-0472">Membrane</keyword>
<evidence type="ECO:0000313" key="13">
    <source>
        <dbReference type="EMBL" id="TXC79519.1"/>
    </source>
</evidence>
<keyword evidence="4" id="KW-1134">Transmembrane beta strand</keyword>
<evidence type="ECO:0000259" key="11">
    <source>
        <dbReference type="Pfam" id="PF13609"/>
    </source>
</evidence>
<dbReference type="CDD" id="cd00342">
    <property type="entry name" value="gram_neg_porins"/>
    <property type="match status" value="1"/>
</dbReference>
<dbReference type="Gene3D" id="2.40.160.10">
    <property type="entry name" value="Porin"/>
    <property type="match status" value="1"/>
</dbReference>
<keyword evidence="7" id="KW-0406">Ion transport</keyword>
<evidence type="ECO:0000256" key="9">
    <source>
        <dbReference type="ARBA" id="ARBA00023136"/>
    </source>
</evidence>
<keyword evidence="8" id="KW-0626">Porin</keyword>
<comment type="caution">
    <text evidence="13">The sequence shown here is derived from an EMBL/GenBank/DDBJ whole genome shotgun (WGS) entry which is preliminary data.</text>
</comment>
<dbReference type="AlphaFoldDB" id="A0A5C6V318"/>
<name>A0A5C6V318_9BURK</name>
<dbReference type="GO" id="GO:0006811">
    <property type="term" value="P:monoatomic ion transport"/>
    <property type="evidence" value="ECO:0007669"/>
    <property type="project" value="UniProtKB-KW"/>
</dbReference>
<dbReference type="GO" id="GO:0046930">
    <property type="term" value="C:pore complex"/>
    <property type="evidence" value="ECO:0007669"/>
    <property type="project" value="UniProtKB-KW"/>
</dbReference>
<dbReference type="SUPFAM" id="SSF56935">
    <property type="entry name" value="Porins"/>
    <property type="match status" value="1"/>
</dbReference>
<dbReference type="PANTHER" id="PTHR34501">
    <property type="entry name" value="PROTEIN YDDL-RELATED"/>
    <property type="match status" value="1"/>
</dbReference>
<evidence type="ECO:0000256" key="10">
    <source>
        <dbReference type="ARBA" id="ARBA00023237"/>
    </source>
</evidence>
<comment type="subcellular location">
    <subcellularLocation>
        <location evidence="1">Cell outer membrane</location>
        <topology evidence="1">Multi-pass membrane protein</topology>
    </subcellularLocation>
</comment>
<keyword evidence="5" id="KW-0812">Transmembrane</keyword>
<dbReference type="GO" id="GO:0009279">
    <property type="term" value="C:cell outer membrane"/>
    <property type="evidence" value="ECO:0007669"/>
    <property type="project" value="UniProtKB-SubCell"/>
</dbReference>